<dbReference type="EC" id="3.2.2.6" evidence="1"/>
<accession>A0AB32UZ02</accession>
<keyword evidence="3" id="KW-0677">Repeat</keyword>
<evidence type="ECO:0000259" key="8">
    <source>
        <dbReference type="PROSITE" id="PS50104"/>
    </source>
</evidence>
<protein>
    <recommendedName>
        <fullName evidence="1">ADP-ribosyl cyclase/cyclic ADP-ribose hydrolase</fullName>
        <ecNumber evidence="1">3.2.2.6</ecNumber>
    </recommendedName>
</protein>
<dbReference type="Gramene" id="Tc06v2_t001670.1">
    <property type="protein sequence ID" value="Tc06v2_p001670.1"/>
    <property type="gene ID" value="Tc06v2_g001670"/>
</dbReference>
<dbReference type="SUPFAM" id="SSF52200">
    <property type="entry name" value="Toll/Interleukin receptor TIR domain"/>
    <property type="match status" value="1"/>
</dbReference>
<dbReference type="Gene3D" id="3.80.10.10">
    <property type="entry name" value="Ribonuclease Inhibitor"/>
    <property type="match status" value="3"/>
</dbReference>
<gene>
    <name evidence="10" type="primary">LOC18595224</name>
</gene>
<dbReference type="InterPro" id="IPR045344">
    <property type="entry name" value="C-JID"/>
</dbReference>
<dbReference type="Pfam" id="PF01582">
    <property type="entry name" value="TIR"/>
    <property type="match status" value="1"/>
</dbReference>
<dbReference type="InterPro" id="IPR027417">
    <property type="entry name" value="P-loop_NTPase"/>
</dbReference>
<dbReference type="GO" id="GO:0007165">
    <property type="term" value="P:signal transduction"/>
    <property type="evidence" value="ECO:0007669"/>
    <property type="project" value="InterPro"/>
</dbReference>
<dbReference type="Proteomes" id="UP000694886">
    <property type="component" value="Chromosome 6"/>
</dbReference>
<dbReference type="PANTHER" id="PTHR11017:SF559">
    <property type="entry name" value="DISEASE RESISTANCE PROTEIN CHL1"/>
    <property type="match status" value="1"/>
</dbReference>
<evidence type="ECO:0000313" key="9">
    <source>
        <dbReference type="Proteomes" id="UP000694886"/>
    </source>
</evidence>
<dbReference type="InterPro" id="IPR032675">
    <property type="entry name" value="LRR_dom_sf"/>
</dbReference>
<dbReference type="RefSeq" id="XP_007023140.2">
    <property type="nucleotide sequence ID" value="XM_007023078.2"/>
</dbReference>
<dbReference type="SMART" id="SM00364">
    <property type="entry name" value="LRR_BAC"/>
    <property type="match status" value="2"/>
</dbReference>
<dbReference type="GO" id="GO:0061809">
    <property type="term" value="F:NAD+ nucleosidase activity, cyclic ADP-ribose generating"/>
    <property type="evidence" value="ECO:0007669"/>
    <property type="project" value="UniProtKB-EC"/>
</dbReference>
<name>A0AB32UZ02_THECC</name>
<dbReference type="PROSITE" id="PS51450">
    <property type="entry name" value="LRR"/>
    <property type="match status" value="2"/>
</dbReference>
<keyword evidence="2" id="KW-0433">Leucine-rich repeat</keyword>
<dbReference type="GO" id="GO:0006952">
    <property type="term" value="P:defense response"/>
    <property type="evidence" value="ECO:0007669"/>
    <property type="project" value="InterPro"/>
</dbReference>
<dbReference type="Gene3D" id="1.10.8.430">
    <property type="entry name" value="Helical domain of apoptotic protease-activating factors"/>
    <property type="match status" value="1"/>
</dbReference>
<keyword evidence="4" id="KW-0378">Hydrolase</keyword>
<evidence type="ECO:0000256" key="1">
    <source>
        <dbReference type="ARBA" id="ARBA00011982"/>
    </source>
</evidence>
<dbReference type="InterPro" id="IPR002182">
    <property type="entry name" value="NB-ARC"/>
</dbReference>
<sequence>MLTSSPSSSSSSSRWKYDVFLSFRGKDTRKGFTDHLYTCLQDHGIITFRDDEKLEQGESVAQKLLEAIRESWCSVIVFSETYASSSWCLKELVEILKQKDERGHKVFPVFYHIDPSDLRKQTENVKEAFAKHEDRYNQDKTQSWRDALSKAADISGWHLKDSSESQFIRGIVKEISKKLVSIRSRVPNNLIGIRSRLDELYDKIKFGKDGVRIVGICGMGGIGKTTLASVVYTQMSGYFEGKCFLAGVREVAMKFGLVSLQEKLLSKIFPGENFQFTSVYDGIEIIRRRLRHKKVLVVIDDADNMQHFKCLAEERDWFGLGSRIIITSRDEQLLRAYGVHDVYNPTTLDDFEALRLLSLKAFKSDTPKDDFMSPSQSVVKYAGGLPLALEVLGSFLCGRDADQWRHAIDRLKSEPEEEIHSRLTISFDGLKEKEKNIFLDIAHFFEGWDRFIVTKILDGCGYRAGIGLPVLIERSLITLEDNKIWMHDLLQEMGRNIVRQKSPNEPGKRCRLSEESDVHQVLTQNSGTEAIEGMVINSTIWEQKETFTLNADAFSKMKKLRLLMVHDLLKSCDLTYLSNELRLLEWSGWPLKSLPWDFQPDNLVTLLLPDSCIQQLWNGDRLLNKLKFLDLQGSRKLIRTPDFTRIKNLESLNLEGCTNLVQVHPSIAFLPKLKLLNLRNCVSLRSLSISNDMESLETLILAGCKNLKRFSEIIGKREHLLELHLDGTSVEELPPSAGNLSSLKVLNLSGCSVLENSPPSFLQRIYKKGCEVLLSSLNPMLLKKGSNFMALTLPCLSSLSSLRELNISGMNLCEGDLPGDICCLSSLEELILNHNNFVSLPANLSQLTKLYCLQLMGCSKLETLPQLPSSVQGLMLDGCTSLQRVPNLTNPHNPSWVTWFYGVNCFKLAANNNALRMLKGYLKTFANAGTRVDIVIPGSEIFEWFNHQSEKCSIMIPILQNDVQWMGFALCCVVVPASNNVDWTEEDITCRVTIHFEDLTFKSCTHWIGFNTQTSKDHLCLWYLPVEKLLHDQFGNLQSRDWIQSCIGIEFLFDIDGMGNKVNKCGARLVYPSDLEDLDPIVEQPSKKRKRYNKDTIDGSTGCKNLKRISEITGKMKHLRDLHLDGTSMEELPSSVGNLSSLKVLNLSGCSVLENSPPSFLQRIYKKGCEVLLSSLNPMLLKKGSNFMALTLPCLSSLSSLRELNISGMNLCEGDLPSDICCLSSLEELILSHNNFVSLPANLSQLTKLYCLQLMGCSKLETLPQLPSSVQGLMLDGCTSLQRVPNPTNPHNPSWVTWFYGVNCFKFAANNNALRMLKGYLKTYANARIRLDIVIPGSEIFEWFSHQSEKCSIMIPILQNDIQWIGVALCCVLVPASNNVDWTEEEIPCITRIHFEDLTVESRTDTIAFNTQTSKDHLWLWYLPVEYLLHDQFGNLQSRDWIQSCMGIEFLFDTSGIGNKVNKCGARLVYPSDLEDLDPIVEQPSKKRKRYNKDTIDGSTG</sequence>
<dbReference type="Pfam" id="PF20160">
    <property type="entry name" value="C-JID"/>
    <property type="match status" value="2"/>
</dbReference>
<organism evidence="9 10">
    <name type="scientific">Theobroma cacao</name>
    <name type="common">Cacao</name>
    <name type="synonym">Cocoa</name>
    <dbReference type="NCBI Taxonomy" id="3641"/>
    <lineage>
        <taxon>Eukaryota</taxon>
        <taxon>Viridiplantae</taxon>
        <taxon>Streptophyta</taxon>
        <taxon>Embryophyta</taxon>
        <taxon>Tracheophyta</taxon>
        <taxon>Spermatophyta</taxon>
        <taxon>Magnoliopsida</taxon>
        <taxon>eudicotyledons</taxon>
        <taxon>Gunneridae</taxon>
        <taxon>Pentapetalae</taxon>
        <taxon>rosids</taxon>
        <taxon>malvids</taxon>
        <taxon>Malvales</taxon>
        <taxon>Malvaceae</taxon>
        <taxon>Byttnerioideae</taxon>
        <taxon>Theobroma</taxon>
    </lineage>
</organism>
<evidence type="ECO:0000256" key="3">
    <source>
        <dbReference type="ARBA" id="ARBA00022737"/>
    </source>
</evidence>
<dbReference type="InterPro" id="IPR042197">
    <property type="entry name" value="Apaf_helical"/>
</dbReference>
<dbReference type="GeneID" id="18595224"/>
<evidence type="ECO:0000256" key="4">
    <source>
        <dbReference type="ARBA" id="ARBA00022801"/>
    </source>
</evidence>
<proteinExistence type="predicted"/>
<dbReference type="KEGG" id="tcc:18595224"/>
<dbReference type="InterPro" id="IPR000157">
    <property type="entry name" value="TIR_dom"/>
</dbReference>
<dbReference type="InterPro" id="IPR035897">
    <property type="entry name" value="Toll_tir_struct_dom_sf"/>
</dbReference>
<dbReference type="InterPro" id="IPR058546">
    <property type="entry name" value="RPS4B/Roq1-like_LRR"/>
</dbReference>
<keyword evidence="6" id="KW-0520">NAD</keyword>
<dbReference type="SMART" id="SM00369">
    <property type="entry name" value="LRR_TYP"/>
    <property type="match status" value="4"/>
</dbReference>
<feature type="domain" description="TIR" evidence="8">
    <location>
        <begin position="15"/>
        <end position="179"/>
    </location>
</feature>
<dbReference type="InterPro" id="IPR001611">
    <property type="entry name" value="Leu-rich_rpt"/>
</dbReference>
<reference evidence="10" key="2">
    <citation type="submission" date="2025-08" db="UniProtKB">
        <authorList>
            <consortium name="RefSeq"/>
        </authorList>
    </citation>
    <scope>IDENTIFICATION</scope>
</reference>
<dbReference type="PANTHER" id="PTHR11017">
    <property type="entry name" value="LEUCINE-RICH REPEAT-CONTAINING PROTEIN"/>
    <property type="match status" value="1"/>
</dbReference>
<dbReference type="InterPro" id="IPR044974">
    <property type="entry name" value="Disease_R_plants"/>
</dbReference>
<dbReference type="SMART" id="SM00255">
    <property type="entry name" value="TIR"/>
    <property type="match status" value="1"/>
</dbReference>
<dbReference type="InterPro" id="IPR003591">
    <property type="entry name" value="Leu-rich_rpt_typical-subtyp"/>
</dbReference>
<evidence type="ECO:0000256" key="5">
    <source>
        <dbReference type="ARBA" id="ARBA00022821"/>
    </source>
</evidence>
<dbReference type="Pfam" id="PF00931">
    <property type="entry name" value="NB-ARC"/>
    <property type="match status" value="1"/>
</dbReference>
<dbReference type="SUPFAM" id="SSF52540">
    <property type="entry name" value="P-loop containing nucleoside triphosphate hydrolases"/>
    <property type="match status" value="1"/>
</dbReference>
<evidence type="ECO:0000256" key="2">
    <source>
        <dbReference type="ARBA" id="ARBA00022614"/>
    </source>
</evidence>
<evidence type="ECO:0000313" key="10">
    <source>
        <dbReference type="RefSeq" id="XP_007023140.2"/>
    </source>
</evidence>
<reference evidence="9" key="1">
    <citation type="journal article" date="1997" name="Nucleic Acids Res.">
        <title>tRNAscan-SE: a program for improved detection of transfer RNA genes in genomic sequence.</title>
        <authorList>
            <person name="Lowe T.M."/>
            <person name="Eddy S.R."/>
        </authorList>
    </citation>
    <scope>NUCLEOTIDE SEQUENCE [LARGE SCALE GENOMIC DNA]</scope>
    <source>
        <strain evidence="9">r\B97-61/B2</strain>
    </source>
</reference>
<dbReference type="PRINTS" id="PR00364">
    <property type="entry name" value="DISEASERSIST"/>
</dbReference>
<dbReference type="InterPro" id="IPR058192">
    <property type="entry name" value="WHD_ROQ1-like"/>
</dbReference>
<evidence type="ECO:0000256" key="7">
    <source>
        <dbReference type="ARBA" id="ARBA00047304"/>
    </source>
</evidence>
<dbReference type="PROSITE" id="PS50104">
    <property type="entry name" value="TIR"/>
    <property type="match status" value="1"/>
</dbReference>
<keyword evidence="5" id="KW-0611">Plant defense</keyword>
<comment type="catalytic activity">
    <reaction evidence="7">
        <text>NAD(+) + H2O = ADP-D-ribose + nicotinamide + H(+)</text>
        <dbReference type="Rhea" id="RHEA:16301"/>
        <dbReference type="ChEBI" id="CHEBI:15377"/>
        <dbReference type="ChEBI" id="CHEBI:15378"/>
        <dbReference type="ChEBI" id="CHEBI:17154"/>
        <dbReference type="ChEBI" id="CHEBI:57540"/>
        <dbReference type="ChEBI" id="CHEBI:57967"/>
        <dbReference type="EC" id="3.2.2.6"/>
    </reaction>
    <physiologicalReaction direction="left-to-right" evidence="7">
        <dbReference type="Rhea" id="RHEA:16302"/>
    </physiologicalReaction>
</comment>
<dbReference type="Pfam" id="PF23286">
    <property type="entry name" value="LRR_13"/>
    <property type="match status" value="2"/>
</dbReference>
<dbReference type="Pfam" id="PF23282">
    <property type="entry name" value="WHD_ROQ1"/>
    <property type="match status" value="1"/>
</dbReference>
<dbReference type="Gene3D" id="3.40.50.10140">
    <property type="entry name" value="Toll/interleukin-1 receptor homology (TIR) domain"/>
    <property type="match status" value="1"/>
</dbReference>
<dbReference type="GO" id="GO:0043531">
    <property type="term" value="F:ADP binding"/>
    <property type="evidence" value="ECO:0007669"/>
    <property type="project" value="InterPro"/>
</dbReference>
<dbReference type="Gene3D" id="3.40.50.300">
    <property type="entry name" value="P-loop containing nucleotide triphosphate hydrolases"/>
    <property type="match status" value="1"/>
</dbReference>
<dbReference type="FunFam" id="3.40.50.10140:FF:000007">
    <property type="entry name" value="Disease resistance protein (TIR-NBS-LRR class)"/>
    <property type="match status" value="1"/>
</dbReference>
<evidence type="ECO:0000256" key="6">
    <source>
        <dbReference type="ARBA" id="ARBA00023027"/>
    </source>
</evidence>
<dbReference type="SUPFAM" id="SSF52058">
    <property type="entry name" value="L domain-like"/>
    <property type="match status" value="2"/>
</dbReference>